<feature type="repeat" description="ANK" evidence="3">
    <location>
        <begin position="758"/>
        <end position="790"/>
    </location>
</feature>
<feature type="repeat" description="ANK" evidence="3">
    <location>
        <begin position="1071"/>
        <end position="1103"/>
    </location>
</feature>
<feature type="domain" description="DZIP3-like HEPN" evidence="4">
    <location>
        <begin position="62"/>
        <end position="188"/>
    </location>
</feature>
<dbReference type="InterPro" id="IPR027417">
    <property type="entry name" value="P-loop_NTPase"/>
</dbReference>
<feature type="repeat" description="ANK" evidence="3">
    <location>
        <begin position="1396"/>
        <end position="1428"/>
    </location>
</feature>
<feature type="repeat" description="ANK" evidence="3">
    <location>
        <begin position="1267"/>
        <end position="1299"/>
    </location>
</feature>
<feature type="repeat" description="ANK" evidence="3">
    <location>
        <begin position="1104"/>
        <end position="1136"/>
    </location>
</feature>
<dbReference type="Gene3D" id="1.25.40.20">
    <property type="entry name" value="Ankyrin repeat-containing domain"/>
    <property type="match status" value="7"/>
</dbReference>
<evidence type="ECO:0000259" key="4">
    <source>
        <dbReference type="Pfam" id="PF18738"/>
    </source>
</evidence>
<dbReference type="OrthoDB" id="9995210at2759"/>
<feature type="repeat" description="ANK" evidence="3">
    <location>
        <begin position="985"/>
        <end position="1017"/>
    </location>
</feature>
<keyword evidence="7" id="KW-1185">Reference proteome</keyword>
<protein>
    <recommendedName>
        <fullName evidence="8">DZIP3-like HEPN domain-containing protein</fullName>
    </recommendedName>
</protein>
<proteinExistence type="predicted"/>
<dbReference type="EMBL" id="UYJE01003922">
    <property type="protein sequence ID" value="VDI23398.1"/>
    <property type="molecule type" value="Genomic_DNA"/>
</dbReference>
<feature type="repeat" description="ANK" evidence="3">
    <location>
        <begin position="823"/>
        <end position="855"/>
    </location>
</feature>
<feature type="repeat" description="ANK" evidence="3">
    <location>
        <begin position="697"/>
        <end position="724"/>
    </location>
</feature>
<feature type="repeat" description="ANK" evidence="3">
    <location>
        <begin position="725"/>
        <end position="757"/>
    </location>
</feature>
<dbReference type="GO" id="GO:0070531">
    <property type="term" value="C:BRCA1-A complex"/>
    <property type="evidence" value="ECO:0007669"/>
    <property type="project" value="TreeGrafter"/>
</dbReference>
<feature type="repeat" description="ANK" evidence="3">
    <location>
        <begin position="1627"/>
        <end position="1659"/>
    </location>
</feature>
<name>A0A8B6DSA4_MYTGA</name>
<feature type="repeat" description="ANK" evidence="3">
    <location>
        <begin position="1843"/>
        <end position="1875"/>
    </location>
</feature>
<dbReference type="InterPro" id="IPR036770">
    <property type="entry name" value="Ankyrin_rpt-contain_sf"/>
</dbReference>
<feature type="repeat" description="ANK" evidence="3">
    <location>
        <begin position="1528"/>
        <end position="1560"/>
    </location>
</feature>
<dbReference type="Pfam" id="PF00023">
    <property type="entry name" value="Ank"/>
    <property type="match status" value="1"/>
</dbReference>
<dbReference type="InterPro" id="IPR041249">
    <property type="entry name" value="HEPN_DZIP3"/>
</dbReference>
<feature type="repeat" description="ANK" evidence="3">
    <location>
        <begin position="1203"/>
        <end position="1235"/>
    </location>
</feature>
<dbReference type="GO" id="GO:0085020">
    <property type="term" value="P:protein K6-linked ubiquitination"/>
    <property type="evidence" value="ECO:0007669"/>
    <property type="project" value="TreeGrafter"/>
</dbReference>
<dbReference type="Pfam" id="PF12796">
    <property type="entry name" value="Ank_2"/>
    <property type="match status" value="11"/>
</dbReference>
<dbReference type="PRINTS" id="PR01415">
    <property type="entry name" value="ANKYRIN"/>
</dbReference>
<dbReference type="InterPro" id="IPR002110">
    <property type="entry name" value="Ankyrin_rpt"/>
</dbReference>
<feature type="repeat" description="ANK" evidence="3">
    <location>
        <begin position="952"/>
        <end position="984"/>
    </location>
</feature>
<feature type="repeat" description="ANK" evidence="3">
    <location>
        <begin position="1137"/>
        <end position="1169"/>
    </location>
</feature>
<evidence type="ECO:0000256" key="2">
    <source>
        <dbReference type="ARBA" id="ARBA00023043"/>
    </source>
</evidence>
<gene>
    <name evidence="6" type="ORF">MGAL_10B026348</name>
</gene>
<evidence type="ECO:0000313" key="7">
    <source>
        <dbReference type="Proteomes" id="UP000596742"/>
    </source>
</evidence>
<dbReference type="PANTHER" id="PTHR24171:SF8">
    <property type="entry name" value="BRCA1-ASSOCIATED RING DOMAIN PROTEIN 1"/>
    <property type="match status" value="1"/>
</dbReference>
<feature type="repeat" description="ANK" evidence="3">
    <location>
        <begin position="1462"/>
        <end position="1494"/>
    </location>
</feature>
<organism evidence="6 7">
    <name type="scientific">Mytilus galloprovincialis</name>
    <name type="common">Mediterranean mussel</name>
    <dbReference type="NCBI Taxonomy" id="29158"/>
    <lineage>
        <taxon>Eukaryota</taxon>
        <taxon>Metazoa</taxon>
        <taxon>Spiralia</taxon>
        <taxon>Lophotrochozoa</taxon>
        <taxon>Mollusca</taxon>
        <taxon>Bivalvia</taxon>
        <taxon>Autobranchia</taxon>
        <taxon>Pteriomorphia</taxon>
        <taxon>Mytilida</taxon>
        <taxon>Mytiloidea</taxon>
        <taxon>Mytilidae</taxon>
        <taxon>Mytilinae</taxon>
        <taxon>Mytilus</taxon>
    </lineage>
</organism>
<sequence>MSGLGSVPFVSSNGSLMTNYARIGHAAQQVFPDILQVMISIKEPKYKLYADVSTNLFLNRNLRADEWSLINNVSANGYVNFDIPLIYKLVRNLNLVPPPTKGWDFQIPPASTEILPGDDVERIRRTRNEILHRGNAQVSDSDLIDYFTTFKSIAVRLEAFLGKPRGEFLNKIEYLETCCMDEETEQIYLKRLTSLREQDINVLKAVADLRLDLDNLMYKESHQIEIEEWEEQNKLFIKTDAVDFVLASLTDNNCCTVIGTSGIGKSATIHHVALFLRDTESYRIIPIHSPSDIEKYFQRNRKQIFIIDDICGKYTVIQAEVEKWIKRNDLTNRVLKQNSNKVLASCRIQVFNESQFKRLQLFTNHVCNLSSDIFCLSPTMKLQIARQYLPESAVELIKNDLENYEFLPLMFALYKALYHDNEHIDAVKFFRNPFNIYNSELEELWNLLDKTKFCALFLLVIHNGCLDIQSIFKDPESELKRQTREDFFEDCGIPRNTLRKRILEQLESLVPLFIRNNYDNSRQVISFSPIHDKTFDFLCFYYGKRFQVSFLRFADSAMIYERTMLKSLVSPEDNVEEFTILIDDFHEDEFFKRIEDHWSKGKFDTLFYSRQMNCDTFRNKLINFLNRLPKQKCRKLILFGINNGESVVHFNYIDDGCSGSVPLSPLCLAFKRNFTDLVKYILNFINDTNGKSFSFLLIKACSSGLSDVVKILIHMGTDINVKDANGWTPLIAACEHGHTNIVEILLKFKVNVSQPDSYGWTPLMRACGKGYADIVKTLIKSGVEINHKDKYGQTPFLLGIENGHLNVIEILLSRIPKYEVENKTNSPLIYACNNGLKNVVKLLIQYGANINIVDIYGMSPLSAAVKHGYKEVGMLLLAAGSIFYGNSENISVLMKWAFYNDNTDIVPILTNVDPLGNTHGWIPLIAACINAQQEYVKSLLIQGANVNVSDENEMTPLTWACKFGHRNIIKELLANKANLNLSDNNWKTPLFYACKKCDPEIIKCLLDLGANPNQFDRFRNTPLMVACERSNVDIVRLLIDKGAEVNLDDGSGHSPLIPCRHNNTVSVSSDYGATLLSLAVNNNNFDMVRLLIERKANVNVSNYHTDSPLLLACKKDNNDIIRLLLEQNAKTNVSDISRNTPLIYSCQKGNNDMALLLIESGADINISDACGRSPLLEACENGNKDMVRLLIDRGATVDVYDEDFRSPLLAACENGNYDIAQLLIKRDANDTLTNDHTYFPLLLACTQSFNDNIRILERGAVNVSDEHGRTCLLSACKHGNYEMVKLLIERGAQVNVSDKDGCSPLLEACKYGSDDMVRLLVERGREVNAFDENVHFIIFAACENGKFDIVQLFKKREENTNAYNDHTHSITSKKDNDDIIRFFVEKKEEMNFSDLYKNTRLVYPRRKGNIDMVGLLIANGADVNISDAHGSSPLLISCENGNTDMVRLLIEKGADANIYGEYGSSPLLTACENGHMDMVRLILDNGAEVNIFNHFGQCPFLAACENDNDDIIQLLIQNGADVNISGQCRRSPLLAACENSNDNIVRLLIEKGAEINVSDECGRSPLLAACENCNLDIVRFIIEQGADINAFDDWGYYPLLVACENDNDDMLRLLIEGGAVVNVYNDGTHYPLLAACVNGNNAMVRFLFERGAVVNVSDNCYYSPLVDACENGNEELVRFLIEQGVAINVSDDDDCYPLIAACEKNKYNMVQFLLEKGAKVNINDNWGVSPLSAACRNNNNEIVELLIENGAVVNADVIEVQSPLVLACKNDNVYMLQLLTRLKTDHTVTLYEGNTLSMLACKYGSYSIAKFLIEHGSIHESIHHTSVRVETTDIQCINHKNELGQNTLMLACMGGNKSIVSLIISKTTDVNVRDSYGMTALFYACKNGFSEIIEVLMLNGTHVLLKDKHGKTPLTYANENKDRKIVNVLTKHLYKSQICYRKRKVPENEPHIEVTYERAAHVDKNMK</sequence>
<evidence type="ECO:0000256" key="1">
    <source>
        <dbReference type="ARBA" id="ARBA00022737"/>
    </source>
</evidence>
<dbReference type="GO" id="GO:0031436">
    <property type="term" value="C:BRCA1-BARD1 complex"/>
    <property type="evidence" value="ECO:0007669"/>
    <property type="project" value="TreeGrafter"/>
</dbReference>
<evidence type="ECO:0000313" key="6">
    <source>
        <dbReference type="EMBL" id="VDI23398.1"/>
    </source>
</evidence>
<keyword evidence="2 3" id="KW-0040">ANK repeat</keyword>
<feature type="repeat" description="ANK" evidence="3">
    <location>
        <begin position="1300"/>
        <end position="1332"/>
    </location>
</feature>
<feature type="repeat" description="ANK" evidence="3">
    <location>
        <begin position="1429"/>
        <end position="1461"/>
    </location>
</feature>
<feature type="repeat" description="ANK" evidence="3">
    <location>
        <begin position="1594"/>
        <end position="1626"/>
    </location>
</feature>
<evidence type="ECO:0008006" key="8">
    <source>
        <dbReference type="Google" id="ProtNLM"/>
    </source>
</evidence>
<dbReference type="SUPFAM" id="SSF52540">
    <property type="entry name" value="P-loop containing nucleoside triphosphate hydrolases"/>
    <property type="match status" value="1"/>
</dbReference>
<feature type="repeat" description="ANK" evidence="3">
    <location>
        <begin position="1495"/>
        <end position="1527"/>
    </location>
</feature>
<dbReference type="SUPFAM" id="SSF48403">
    <property type="entry name" value="Ankyrin repeat"/>
    <property type="match status" value="4"/>
</dbReference>
<evidence type="ECO:0000259" key="5">
    <source>
        <dbReference type="Pfam" id="PF20720"/>
    </source>
</evidence>
<dbReference type="Pfam" id="PF20720">
    <property type="entry name" value="nSTAND3"/>
    <property type="match status" value="1"/>
</dbReference>
<dbReference type="GO" id="GO:0004842">
    <property type="term" value="F:ubiquitin-protein transferase activity"/>
    <property type="evidence" value="ECO:0007669"/>
    <property type="project" value="TreeGrafter"/>
</dbReference>
<feature type="repeat" description="ANK" evidence="3">
    <location>
        <begin position="1693"/>
        <end position="1725"/>
    </location>
</feature>
<dbReference type="PROSITE" id="PS50297">
    <property type="entry name" value="ANK_REP_REGION"/>
    <property type="match status" value="24"/>
</dbReference>
<feature type="repeat" description="ANK" evidence="3">
    <location>
        <begin position="1663"/>
        <end position="1692"/>
    </location>
</feature>
<dbReference type="InterPro" id="IPR049050">
    <property type="entry name" value="nSTAND3"/>
</dbReference>
<keyword evidence="1" id="KW-0677">Repeat</keyword>
<dbReference type="PANTHER" id="PTHR24171">
    <property type="entry name" value="ANKYRIN REPEAT DOMAIN-CONTAINING PROTEIN 39-RELATED"/>
    <property type="match status" value="1"/>
</dbReference>
<comment type="caution">
    <text evidence="6">The sequence shown here is derived from an EMBL/GenBank/DDBJ whole genome shotgun (WGS) entry which is preliminary data.</text>
</comment>
<dbReference type="SMART" id="SM00248">
    <property type="entry name" value="ANK"/>
    <property type="match status" value="34"/>
</dbReference>
<feature type="repeat" description="ANK" evidence="3">
    <location>
        <begin position="1876"/>
        <end position="1908"/>
    </location>
</feature>
<feature type="repeat" description="ANK" evidence="3">
    <location>
        <begin position="1561"/>
        <end position="1593"/>
    </location>
</feature>
<feature type="repeat" description="ANK" evidence="3">
    <location>
        <begin position="1018"/>
        <end position="1050"/>
    </location>
</feature>
<reference evidence="6" key="1">
    <citation type="submission" date="2018-11" db="EMBL/GenBank/DDBJ databases">
        <authorList>
            <person name="Alioto T."/>
            <person name="Alioto T."/>
        </authorList>
    </citation>
    <scope>NUCLEOTIDE SEQUENCE</scope>
</reference>
<dbReference type="PROSITE" id="PS50088">
    <property type="entry name" value="ANK_REPEAT"/>
    <property type="match status" value="28"/>
</dbReference>
<feature type="repeat" description="ANK" evidence="3">
    <location>
        <begin position="1726"/>
        <end position="1755"/>
    </location>
</feature>
<evidence type="ECO:0000256" key="3">
    <source>
        <dbReference type="PROSITE-ProRule" id="PRU00023"/>
    </source>
</evidence>
<feature type="domain" description="Novel STAND NTPase 3" evidence="5">
    <location>
        <begin position="236"/>
        <end position="389"/>
    </location>
</feature>
<feature type="repeat" description="ANK" evidence="3">
    <location>
        <begin position="919"/>
        <end position="951"/>
    </location>
</feature>
<accession>A0A8B6DSA4</accession>
<dbReference type="Pfam" id="PF18738">
    <property type="entry name" value="HEPN_DZIP3"/>
    <property type="match status" value="1"/>
</dbReference>
<feature type="repeat" description="ANK" evidence="3">
    <location>
        <begin position="1170"/>
        <end position="1202"/>
    </location>
</feature>
<dbReference type="Proteomes" id="UP000596742">
    <property type="component" value="Unassembled WGS sequence"/>
</dbReference>